<accession>A0A453FQ12</accession>
<sequence>MMVQLLRGPEKKKEPEPQRGPTYQPPPLHSPSVTFLENTTKSNPKRKKLSSPSPRIPTDGPRPPPMPHSPRTWPSSEP</sequence>
<feature type="compositionally biased region" description="Basic and acidic residues" evidence="1">
    <location>
        <begin position="8"/>
        <end position="17"/>
    </location>
</feature>
<reference evidence="2" key="3">
    <citation type="journal article" date="2017" name="Nature">
        <title>Genome sequence of the progenitor of the wheat D genome Aegilops tauschii.</title>
        <authorList>
            <person name="Luo M.C."/>
            <person name="Gu Y.Q."/>
            <person name="Puiu D."/>
            <person name="Wang H."/>
            <person name="Twardziok S.O."/>
            <person name="Deal K.R."/>
            <person name="Huo N."/>
            <person name="Zhu T."/>
            <person name="Wang L."/>
            <person name="Wang Y."/>
            <person name="McGuire P.E."/>
            <person name="Liu S."/>
            <person name="Long H."/>
            <person name="Ramasamy R.K."/>
            <person name="Rodriguez J.C."/>
            <person name="Van S.L."/>
            <person name="Yuan L."/>
            <person name="Wang Z."/>
            <person name="Xia Z."/>
            <person name="Xiao L."/>
            <person name="Anderson O.D."/>
            <person name="Ouyang S."/>
            <person name="Liang Y."/>
            <person name="Zimin A.V."/>
            <person name="Pertea G."/>
            <person name="Qi P."/>
            <person name="Bennetzen J.L."/>
            <person name="Dai X."/>
            <person name="Dawson M.W."/>
            <person name="Muller H.G."/>
            <person name="Kugler K."/>
            <person name="Rivarola-Duarte L."/>
            <person name="Spannagl M."/>
            <person name="Mayer K.F.X."/>
            <person name="Lu F.H."/>
            <person name="Bevan M.W."/>
            <person name="Leroy P."/>
            <person name="Li P."/>
            <person name="You F.M."/>
            <person name="Sun Q."/>
            <person name="Liu Z."/>
            <person name="Lyons E."/>
            <person name="Wicker T."/>
            <person name="Salzberg S.L."/>
            <person name="Devos K.M."/>
            <person name="Dvorak J."/>
        </authorList>
    </citation>
    <scope>NUCLEOTIDE SEQUENCE [LARGE SCALE GENOMIC DNA]</scope>
    <source>
        <strain evidence="2">cv. AL8/78</strain>
    </source>
</reference>
<reference evidence="3" key="1">
    <citation type="journal article" date="2014" name="Science">
        <title>Ancient hybridizations among the ancestral genomes of bread wheat.</title>
        <authorList>
            <consortium name="International Wheat Genome Sequencing Consortium,"/>
            <person name="Marcussen T."/>
            <person name="Sandve S.R."/>
            <person name="Heier L."/>
            <person name="Spannagl M."/>
            <person name="Pfeifer M."/>
            <person name="Jakobsen K.S."/>
            <person name="Wulff B.B."/>
            <person name="Steuernagel B."/>
            <person name="Mayer K.F."/>
            <person name="Olsen O.A."/>
        </authorList>
    </citation>
    <scope>NUCLEOTIDE SEQUENCE [LARGE SCALE GENOMIC DNA]</scope>
    <source>
        <strain evidence="3">cv. AL8/78</strain>
    </source>
</reference>
<dbReference type="EnsemblPlants" id="AET3Gv20742800.8">
    <property type="protein sequence ID" value="AET3Gv20742800.8"/>
    <property type="gene ID" value="AET3Gv20742800"/>
</dbReference>
<name>A0A453FQ12_AEGTS</name>
<reference evidence="2" key="4">
    <citation type="submission" date="2019-03" db="UniProtKB">
        <authorList>
            <consortium name="EnsemblPlants"/>
        </authorList>
    </citation>
    <scope>IDENTIFICATION</scope>
</reference>
<reference evidence="3" key="2">
    <citation type="journal article" date="2017" name="Nat. Plants">
        <title>The Aegilops tauschii genome reveals multiple impacts of transposons.</title>
        <authorList>
            <person name="Zhao G."/>
            <person name="Zou C."/>
            <person name="Li K."/>
            <person name="Wang K."/>
            <person name="Li T."/>
            <person name="Gao L."/>
            <person name="Zhang X."/>
            <person name="Wang H."/>
            <person name="Yang Z."/>
            <person name="Liu X."/>
            <person name="Jiang W."/>
            <person name="Mao L."/>
            <person name="Kong X."/>
            <person name="Jiao Y."/>
            <person name="Jia J."/>
        </authorList>
    </citation>
    <scope>NUCLEOTIDE SEQUENCE [LARGE SCALE GENOMIC DNA]</scope>
    <source>
        <strain evidence="3">cv. AL8/78</strain>
    </source>
</reference>
<evidence type="ECO:0000256" key="1">
    <source>
        <dbReference type="SAM" id="MobiDB-lite"/>
    </source>
</evidence>
<dbReference type="Gramene" id="AET3Gv20742800.8">
    <property type="protein sequence ID" value="AET3Gv20742800.8"/>
    <property type="gene ID" value="AET3Gv20742800"/>
</dbReference>
<feature type="compositionally biased region" description="Polar residues" evidence="1">
    <location>
        <begin position="31"/>
        <end position="42"/>
    </location>
</feature>
<dbReference type="Proteomes" id="UP000015105">
    <property type="component" value="Chromosome 3D"/>
</dbReference>
<keyword evidence="3" id="KW-1185">Reference proteome</keyword>
<feature type="compositionally biased region" description="Low complexity" evidence="1">
    <location>
        <begin position="69"/>
        <end position="78"/>
    </location>
</feature>
<proteinExistence type="predicted"/>
<feature type="region of interest" description="Disordered" evidence="1">
    <location>
        <begin position="1"/>
        <end position="78"/>
    </location>
</feature>
<organism evidence="2 3">
    <name type="scientific">Aegilops tauschii subsp. strangulata</name>
    <name type="common">Goatgrass</name>
    <dbReference type="NCBI Taxonomy" id="200361"/>
    <lineage>
        <taxon>Eukaryota</taxon>
        <taxon>Viridiplantae</taxon>
        <taxon>Streptophyta</taxon>
        <taxon>Embryophyta</taxon>
        <taxon>Tracheophyta</taxon>
        <taxon>Spermatophyta</taxon>
        <taxon>Magnoliopsida</taxon>
        <taxon>Liliopsida</taxon>
        <taxon>Poales</taxon>
        <taxon>Poaceae</taxon>
        <taxon>BOP clade</taxon>
        <taxon>Pooideae</taxon>
        <taxon>Triticodae</taxon>
        <taxon>Triticeae</taxon>
        <taxon>Triticinae</taxon>
        <taxon>Aegilops</taxon>
    </lineage>
</organism>
<evidence type="ECO:0000313" key="3">
    <source>
        <dbReference type="Proteomes" id="UP000015105"/>
    </source>
</evidence>
<dbReference type="AlphaFoldDB" id="A0A453FQ12"/>
<evidence type="ECO:0000313" key="2">
    <source>
        <dbReference type="EnsemblPlants" id="AET3Gv20742800.8"/>
    </source>
</evidence>
<protein>
    <submittedName>
        <fullName evidence="2">Uncharacterized protein</fullName>
    </submittedName>
</protein>
<reference evidence="2" key="5">
    <citation type="journal article" date="2021" name="G3 (Bethesda)">
        <title>Aegilops tauschii genome assembly Aet v5.0 features greater sequence contiguity and improved annotation.</title>
        <authorList>
            <person name="Wang L."/>
            <person name="Zhu T."/>
            <person name="Rodriguez J.C."/>
            <person name="Deal K.R."/>
            <person name="Dubcovsky J."/>
            <person name="McGuire P.E."/>
            <person name="Lux T."/>
            <person name="Spannagl M."/>
            <person name="Mayer K.F.X."/>
            <person name="Baldrich P."/>
            <person name="Meyers B.C."/>
            <person name="Huo N."/>
            <person name="Gu Y.Q."/>
            <person name="Zhou H."/>
            <person name="Devos K.M."/>
            <person name="Bennetzen J.L."/>
            <person name="Unver T."/>
            <person name="Budak H."/>
            <person name="Gulick P.J."/>
            <person name="Galiba G."/>
            <person name="Kalapos B."/>
            <person name="Nelson D.R."/>
            <person name="Li P."/>
            <person name="You F.M."/>
            <person name="Luo M.C."/>
            <person name="Dvorak J."/>
        </authorList>
    </citation>
    <scope>NUCLEOTIDE SEQUENCE [LARGE SCALE GENOMIC DNA]</scope>
    <source>
        <strain evidence="2">cv. AL8/78</strain>
    </source>
</reference>